<proteinExistence type="predicted"/>
<reference evidence="3 4" key="1">
    <citation type="submission" date="2019-11" db="EMBL/GenBank/DDBJ databases">
        <title>Novel species isolated from a subtropical stream in China.</title>
        <authorList>
            <person name="Lu H."/>
        </authorList>
    </citation>
    <scope>NUCLEOTIDE SEQUENCE [LARGE SCALE GENOMIC DNA]</scope>
    <source>
        <strain evidence="3 4">FT92W</strain>
    </source>
</reference>
<feature type="region of interest" description="Disordered" evidence="1">
    <location>
        <begin position="42"/>
        <end position="69"/>
    </location>
</feature>
<protein>
    <submittedName>
        <fullName evidence="3">DUF3106 domain-containing protein</fullName>
    </submittedName>
</protein>
<evidence type="ECO:0000256" key="1">
    <source>
        <dbReference type="SAM" id="MobiDB-lite"/>
    </source>
</evidence>
<gene>
    <name evidence="3" type="ORF">GJ700_28425</name>
</gene>
<dbReference type="Pfam" id="PF11304">
    <property type="entry name" value="DUF3106"/>
    <property type="match status" value="1"/>
</dbReference>
<evidence type="ECO:0000313" key="4">
    <source>
        <dbReference type="Proteomes" id="UP000446768"/>
    </source>
</evidence>
<organism evidence="3 4">
    <name type="scientific">Pseudoduganella rivuli</name>
    <dbReference type="NCBI Taxonomy" id="2666085"/>
    <lineage>
        <taxon>Bacteria</taxon>
        <taxon>Pseudomonadati</taxon>
        <taxon>Pseudomonadota</taxon>
        <taxon>Betaproteobacteria</taxon>
        <taxon>Burkholderiales</taxon>
        <taxon>Oxalobacteraceae</taxon>
        <taxon>Telluria group</taxon>
        <taxon>Pseudoduganella</taxon>
    </lineage>
</organism>
<name>A0A7X2ITC2_9BURK</name>
<dbReference type="EMBL" id="WKJJ01000022">
    <property type="protein sequence ID" value="MRV75649.1"/>
    <property type="molecule type" value="Genomic_DNA"/>
</dbReference>
<evidence type="ECO:0000313" key="3">
    <source>
        <dbReference type="EMBL" id="MRV75649.1"/>
    </source>
</evidence>
<keyword evidence="4" id="KW-1185">Reference proteome</keyword>
<feature type="compositionally biased region" description="Basic and acidic residues" evidence="1">
    <location>
        <begin position="173"/>
        <end position="184"/>
    </location>
</feature>
<feature type="region of interest" description="Disordered" evidence="1">
    <location>
        <begin position="149"/>
        <end position="259"/>
    </location>
</feature>
<dbReference type="InterPro" id="IPR021455">
    <property type="entry name" value="DUF3106"/>
</dbReference>
<feature type="signal peptide" evidence="2">
    <location>
        <begin position="1"/>
        <end position="23"/>
    </location>
</feature>
<sequence length="259" mass="26756">MLVSALLAAGAFAQAPVSSTPPAAPPAASAIVPAPQASAPASVPASALVSASAAQPAAGKPAPGGKPAVAPIAMEKPLWKDLSAAQQRALEPLKGEWDKLEGLRKQKWLEIANRYNAMKPDEQARVQERMRDWVRLTPDQRRMVRENFARSQKVAPVPGQKSAQWEQYQQLPEEQKKQLADKAPKKQVVNPPSPAQSKIQTVQPVKRVVPGATPAAPAAGTTPVAGAPAPVPAAAPAAPGTPAPAAASATSTPPASNAK</sequence>
<evidence type="ECO:0000256" key="2">
    <source>
        <dbReference type="SAM" id="SignalP"/>
    </source>
</evidence>
<feature type="compositionally biased region" description="Polar residues" evidence="1">
    <location>
        <begin position="161"/>
        <end position="172"/>
    </location>
</feature>
<feature type="chain" id="PRO_5031534724" evidence="2">
    <location>
        <begin position="24"/>
        <end position="259"/>
    </location>
</feature>
<dbReference type="AlphaFoldDB" id="A0A7X2ITC2"/>
<accession>A0A7X2ITC2</accession>
<comment type="caution">
    <text evidence="3">The sequence shown here is derived from an EMBL/GenBank/DDBJ whole genome shotgun (WGS) entry which is preliminary data.</text>
</comment>
<feature type="compositionally biased region" description="Low complexity" evidence="1">
    <location>
        <begin position="208"/>
        <end position="259"/>
    </location>
</feature>
<dbReference type="Proteomes" id="UP000446768">
    <property type="component" value="Unassembled WGS sequence"/>
</dbReference>
<keyword evidence="2" id="KW-0732">Signal</keyword>
<dbReference type="RefSeq" id="WP_154380401.1">
    <property type="nucleotide sequence ID" value="NZ_WKJJ01000022.1"/>
</dbReference>